<dbReference type="Proteomes" id="UP000002489">
    <property type="component" value="Unassembled WGS sequence"/>
</dbReference>
<reference evidence="3" key="1">
    <citation type="journal article" date="2012" name="Mol. Plant Microbe Interact.">
        <title>A highly conserved effector in Fusarium oxysporum is required for full virulence on Arabidopsis.</title>
        <authorList>
            <person name="Thatcher L.F."/>
            <person name="Gardiner D.M."/>
            <person name="Kazan K."/>
            <person name="Manners J."/>
        </authorList>
    </citation>
    <scope>NUCLEOTIDE SEQUENCE [LARGE SCALE GENOMIC DNA]</scope>
    <source>
        <strain evidence="3">Fo5176</strain>
    </source>
</reference>
<feature type="compositionally biased region" description="Polar residues" evidence="1">
    <location>
        <begin position="57"/>
        <end position="79"/>
    </location>
</feature>
<dbReference type="AlphaFoldDB" id="A0A0D2XG15"/>
<sequence length="79" mass="8577">MTSRESLYGLKSTSLKIDPTTTLGSDLQLRQKTKLYISFSIIMLCPSLDGPPLIPTATASSTNEQQDPGTWPISSMLSD</sequence>
<name>A0A0D2XG15_FUSOF</name>
<evidence type="ECO:0000313" key="2">
    <source>
        <dbReference type="EnsemblFungi" id="FOXG_02856P0"/>
    </source>
</evidence>
<protein>
    <submittedName>
        <fullName evidence="2">Uncharacterized protein</fullName>
    </submittedName>
</protein>
<dbReference type="EnsemblFungi" id="FOXG_02856T0">
    <property type="protein sequence ID" value="FOXG_02856P0"/>
    <property type="gene ID" value="FOXG_02856"/>
</dbReference>
<organism evidence="2 3">
    <name type="scientific">Fusarium oxysporum (strain Fo5176)</name>
    <name type="common">Fusarium vascular wilt</name>
    <dbReference type="NCBI Taxonomy" id="660025"/>
    <lineage>
        <taxon>Eukaryota</taxon>
        <taxon>Fungi</taxon>
        <taxon>Dikarya</taxon>
        <taxon>Ascomycota</taxon>
        <taxon>Pezizomycotina</taxon>
        <taxon>Sordariomycetes</taxon>
        <taxon>Hypocreomycetidae</taxon>
        <taxon>Hypocreales</taxon>
        <taxon>Nectriaceae</taxon>
        <taxon>Fusarium</taxon>
        <taxon>Fusarium oxysporum species complex</taxon>
    </lineage>
</organism>
<feature type="region of interest" description="Disordered" evidence="1">
    <location>
        <begin position="55"/>
        <end position="79"/>
    </location>
</feature>
<evidence type="ECO:0000313" key="3">
    <source>
        <dbReference type="Proteomes" id="UP000002489"/>
    </source>
</evidence>
<accession>A0A0D2XG15</accession>
<proteinExistence type="predicted"/>
<reference evidence="2" key="2">
    <citation type="submission" date="2025-08" db="UniProtKB">
        <authorList>
            <consortium name="EnsemblFungi"/>
        </authorList>
    </citation>
    <scope>IDENTIFICATION</scope>
    <source>
        <strain evidence="2">4287 / CBS 123668 / FGSC 9935 / NRRL 34936</strain>
    </source>
</reference>
<evidence type="ECO:0000256" key="1">
    <source>
        <dbReference type="SAM" id="MobiDB-lite"/>
    </source>
</evidence>